<dbReference type="Proteomes" id="UP000681967">
    <property type="component" value="Unassembled WGS sequence"/>
</dbReference>
<dbReference type="AlphaFoldDB" id="A0A8S3FPY6"/>
<protein>
    <submittedName>
        <fullName evidence="1">Uncharacterized protein</fullName>
    </submittedName>
</protein>
<feature type="non-terminal residue" evidence="1">
    <location>
        <position position="39"/>
    </location>
</feature>
<evidence type="ECO:0000313" key="2">
    <source>
        <dbReference type="Proteomes" id="UP000681967"/>
    </source>
</evidence>
<dbReference type="EMBL" id="CAJOBH010249308">
    <property type="protein sequence ID" value="CAF5134252.1"/>
    <property type="molecule type" value="Genomic_DNA"/>
</dbReference>
<organism evidence="1 2">
    <name type="scientific">Rotaria magnacalcarata</name>
    <dbReference type="NCBI Taxonomy" id="392030"/>
    <lineage>
        <taxon>Eukaryota</taxon>
        <taxon>Metazoa</taxon>
        <taxon>Spiralia</taxon>
        <taxon>Gnathifera</taxon>
        <taxon>Rotifera</taxon>
        <taxon>Eurotatoria</taxon>
        <taxon>Bdelloidea</taxon>
        <taxon>Philodinida</taxon>
        <taxon>Philodinidae</taxon>
        <taxon>Rotaria</taxon>
    </lineage>
</organism>
<name>A0A8S3FPY6_9BILA</name>
<gene>
    <name evidence="1" type="ORF">BYL167_LOCUS69037</name>
</gene>
<sequence>MSSSNFPTWFTETMLLRRNAYVSEQSNEHLVERLKYLLG</sequence>
<accession>A0A8S3FPY6</accession>
<reference evidence="1" key="1">
    <citation type="submission" date="2021-02" db="EMBL/GenBank/DDBJ databases">
        <authorList>
            <person name="Nowell W R."/>
        </authorList>
    </citation>
    <scope>NUCLEOTIDE SEQUENCE</scope>
</reference>
<proteinExistence type="predicted"/>
<evidence type="ECO:0000313" key="1">
    <source>
        <dbReference type="EMBL" id="CAF5134252.1"/>
    </source>
</evidence>
<comment type="caution">
    <text evidence="1">The sequence shown here is derived from an EMBL/GenBank/DDBJ whole genome shotgun (WGS) entry which is preliminary data.</text>
</comment>